<feature type="chain" id="PRO_5046621701" evidence="4">
    <location>
        <begin position="19"/>
        <end position="420"/>
    </location>
</feature>
<reference evidence="5 6" key="1">
    <citation type="submission" date="2021-03" db="EMBL/GenBank/DDBJ databases">
        <title>Sequencing the genomes of 1000 actinobacteria strains.</title>
        <authorList>
            <person name="Klenk H.-P."/>
        </authorList>
    </citation>
    <scope>NUCLEOTIDE SEQUENCE [LARGE SCALE GENOMIC DNA]</scope>
    <source>
        <strain evidence="5 6">DSM 46670</strain>
    </source>
</reference>
<dbReference type="InterPro" id="IPR006059">
    <property type="entry name" value="SBP"/>
</dbReference>
<dbReference type="EMBL" id="JAGINW010000001">
    <property type="protein sequence ID" value="MBP2326358.1"/>
    <property type="molecule type" value="Genomic_DNA"/>
</dbReference>
<name>A0ABS4TPN3_9PSEU</name>
<evidence type="ECO:0000313" key="5">
    <source>
        <dbReference type="EMBL" id="MBP2326358.1"/>
    </source>
</evidence>
<dbReference type="InterPro" id="IPR050490">
    <property type="entry name" value="Bact_solute-bd_prot1"/>
</dbReference>
<dbReference type="Gene3D" id="3.40.190.10">
    <property type="entry name" value="Periplasmic binding protein-like II"/>
    <property type="match status" value="2"/>
</dbReference>
<dbReference type="PANTHER" id="PTHR43649">
    <property type="entry name" value="ARABINOSE-BINDING PROTEIN-RELATED"/>
    <property type="match status" value="1"/>
</dbReference>
<gene>
    <name evidence="5" type="ORF">JOF56_006743</name>
</gene>
<dbReference type="PROSITE" id="PS51257">
    <property type="entry name" value="PROKAR_LIPOPROTEIN"/>
    <property type="match status" value="1"/>
</dbReference>
<dbReference type="PANTHER" id="PTHR43649:SF34">
    <property type="entry name" value="ABC TRANSPORTER PERIPLASMIC-BINDING PROTEIN YCJN-RELATED"/>
    <property type="match status" value="1"/>
</dbReference>
<dbReference type="RefSeq" id="WP_209643432.1">
    <property type="nucleotide sequence ID" value="NZ_JAGINW010000001.1"/>
</dbReference>
<dbReference type="SUPFAM" id="SSF53850">
    <property type="entry name" value="Periplasmic binding protein-like II"/>
    <property type="match status" value="1"/>
</dbReference>
<proteinExistence type="inferred from homology"/>
<organism evidence="5 6">
    <name type="scientific">Kibdelosporangium banguiense</name>
    <dbReference type="NCBI Taxonomy" id="1365924"/>
    <lineage>
        <taxon>Bacteria</taxon>
        <taxon>Bacillati</taxon>
        <taxon>Actinomycetota</taxon>
        <taxon>Actinomycetes</taxon>
        <taxon>Pseudonocardiales</taxon>
        <taxon>Pseudonocardiaceae</taxon>
        <taxon>Kibdelosporangium</taxon>
    </lineage>
</organism>
<protein>
    <submittedName>
        <fullName evidence="5">Multiple sugar transport system substrate-binding protein</fullName>
    </submittedName>
</protein>
<evidence type="ECO:0000256" key="2">
    <source>
        <dbReference type="ARBA" id="ARBA00022448"/>
    </source>
</evidence>
<keyword evidence="3 4" id="KW-0732">Signal</keyword>
<keyword evidence="5" id="KW-0762">Sugar transport</keyword>
<dbReference type="Proteomes" id="UP001519332">
    <property type="component" value="Unassembled WGS sequence"/>
</dbReference>
<sequence>MRCRFHLIVLTAALLATAACGREPQSGAPPEQAGEISQGKATGEITVWAMGGEGENLGKLAAGFERENPEAKVKVTPVPWDGAHNKIANAIAAGQTPDISLIGTTWMGEFAKTGALRTTPSAFDRNAFFPGLWSTTEIGGKSYGVPWYADTRAFFYRKDMAERANVKPPTTWDELKSFTQALQEKGGAQHGIYLQAVGTGGWQTFMPFGWQAGGNLVDDTGKFTLDTPQMRRALEYYTSFHKAGLSANDRALPGQIEADFVSGKIGSFISGSYHRSLLTKQGGAEFESKYDVVELPKGDSAAGFAGGGNLVVFKGAKNADGAWKFVQYLSRPQVQAEWFAIQADPPAVQAAWQDPKLSGDEKLQVFARQLKVAKAPPAIPTWEQVAAAIDGGLEQAAKGSPAADVLKTMQATATSIGTGN</sequence>
<comment type="similarity">
    <text evidence="1">Belongs to the bacterial solute-binding protein 1 family.</text>
</comment>
<feature type="signal peptide" evidence="4">
    <location>
        <begin position="1"/>
        <end position="18"/>
    </location>
</feature>
<evidence type="ECO:0000313" key="6">
    <source>
        <dbReference type="Proteomes" id="UP001519332"/>
    </source>
</evidence>
<keyword evidence="2" id="KW-0813">Transport</keyword>
<evidence type="ECO:0000256" key="1">
    <source>
        <dbReference type="ARBA" id="ARBA00008520"/>
    </source>
</evidence>
<evidence type="ECO:0000256" key="3">
    <source>
        <dbReference type="ARBA" id="ARBA00022729"/>
    </source>
</evidence>
<dbReference type="Pfam" id="PF01547">
    <property type="entry name" value="SBP_bac_1"/>
    <property type="match status" value="1"/>
</dbReference>
<dbReference type="CDD" id="cd14747">
    <property type="entry name" value="PBP2_MalE"/>
    <property type="match status" value="1"/>
</dbReference>
<keyword evidence="6" id="KW-1185">Reference proteome</keyword>
<comment type="caution">
    <text evidence="5">The sequence shown here is derived from an EMBL/GenBank/DDBJ whole genome shotgun (WGS) entry which is preliminary data.</text>
</comment>
<evidence type="ECO:0000256" key="4">
    <source>
        <dbReference type="SAM" id="SignalP"/>
    </source>
</evidence>
<accession>A0ABS4TPN3</accession>